<protein>
    <submittedName>
        <fullName evidence="5">Receptor-type tyrosine-protein phosphatase eta isoform X1</fullName>
    </submittedName>
</protein>
<dbReference type="AlphaFoldDB" id="A0A2D0RDF9"/>
<feature type="domain" description="Fibronectin type-III" evidence="3">
    <location>
        <begin position="352"/>
        <end position="438"/>
    </location>
</feature>
<dbReference type="InterPro" id="IPR016186">
    <property type="entry name" value="C-type_lectin-like/link_sf"/>
</dbReference>
<evidence type="ECO:0000259" key="2">
    <source>
        <dbReference type="PROSITE" id="PS50041"/>
    </source>
</evidence>
<evidence type="ECO:0000259" key="3">
    <source>
        <dbReference type="PROSITE" id="PS50853"/>
    </source>
</evidence>
<organism evidence="4 5">
    <name type="scientific">Ictalurus punctatus</name>
    <name type="common">Channel catfish</name>
    <name type="synonym">Silurus punctatus</name>
    <dbReference type="NCBI Taxonomy" id="7998"/>
    <lineage>
        <taxon>Eukaryota</taxon>
        <taxon>Metazoa</taxon>
        <taxon>Chordata</taxon>
        <taxon>Craniata</taxon>
        <taxon>Vertebrata</taxon>
        <taxon>Euteleostomi</taxon>
        <taxon>Actinopterygii</taxon>
        <taxon>Neopterygii</taxon>
        <taxon>Teleostei</taxon>
        <taxon>Ostariophysi</taxon>
        <taxon>Siluriformes</taxon>
        <taxon>Ictaluridae</taxon>
        <taxon>Ictalurus</taxon>
    </lineage>
</organism>
<feature type="domain" description="Fibronectin type-III" evidence="3">
    <location>
        <begin position="618"/>
        <end position="710"/>
    </location>
</feature>
<dbReference type="InterPro" id="IPR036116">
    <property type="entry name" value="FN3_sf"/>
</dbReference>
<dbReference type="Gene3D" id="2.60.40.10">
    <property type="entry name" value="Immunoglobulins"/>
    <property type="match status" value="4"/>
</dbReference>
<dbReference type="PROSITE" id="PS50041">
    <property type="entry name" value="C_TYPE_LECTIN_2"/>
    <property type="match status" value="1"/>
</dbReference>
<evidence type="ECO:0000313" key="4">
    <source>
        <dbReference type="Proteomes" id="UP000221080"/>
    </source>
</evidence>
<reference evidence="4" key="1">
    <citation type="journal article" date="2016" name="Nat. Commun.">
        <title>The channel catfish genome sequence provides insights into the evolution of scale formation in teleosts.</title>
        <authorList>
            <person name="Liu Z."/>
            <person name="Liu S."/>
            <person name="Yao J."/>
            <person name="Bao L."/>
            <person name="Zhang J."/>
            <person name="Li Y."/>
            <person name="Jiang C."/>
            <person name="Sun L."/>
            <person name="Wang R."/>
            <person name="Zhang Y."/>
            <person name="Zhou T."/>
            <person name="Zeng Q."/>
            <person name="Fu Q."/>
            <person name="Gao S."/>
            <person name="Li N."/>
            <person name="Koren S."/>
            <person name="Jiang Y."/>
            <person name="Zimin A."/>
            <person name="Xu P."/>
            <person name="Phillippy A.M."/>
            <person name="Geng X."/>
            <person name="Song L."/>
            <person name="Sun F."/>
            <person name="Li C."/>
            <person name="Wang X."/>
            <person name="Chen A."/>
            <person name="Jin Y."/>
            <person name="Yuan Z."/>
            <person name="Yang Y."/>
            <person name="Tan S."/>
            <person name="Peatman E."/>
            <person name="Lu J."/>
            <person name="Qin Z."/>
            <person name="Dunham R."/>
            <person name="Li Z."/>
            <person name="Sonstegard T."/>
            <person name="Feng J."/>
            <person name="Danzmann R.G."/>
            <person name="Schroeder S."/>
            <person name="Scheffler B."/>
            <person name="Duke M.V."/>
            <person name="Ballard L."/>
            <person name="Kucuktas H."/>
            <person name="Kaltenboeck L."/>
            <person name="Liu H."/>
            <person name="Armbruster J."/>
            <person name="Xie Y."/>
            <person name="Kirby M.L."/>
            <person name="Tian Y."/>
            <person name="Flanagan M.E."/>
            <person name="Mu W."/>
            <person name="Waldbieser G.C."/>
        </authorList>
    </citation>
    <scope>NUCLEOTIDE SEQUENCE [LARGE SCALE GENOMIC DNA]</scope>
    <source>
        <strain evidence="4">SDA103</strain>
    </source>
</reference>
<dbReference type="CDD" id="cd00037">
    <property type="entry name" value="CLECT"/>
    <property type="match status" value="1"/>
</dbReference>
<dbReference type="InterPro" id="IPR016187">
    <property type="entry name" value="CTDL_fold"/>
</dbReference>
<dbReference type="SMART" id="SM00060">
    <property type="entry name" value="FN3"/>
    <property type="match status" value="5"/>
</dbReference>
<dbReference type="Gene3D" id="3.10.100.10">
    <property type="entry name" value="Mannose-Binding Protein A, subunit A"/>
    <property type="match status" value="1"/>
</dbReference>
<dbReference type="InterPro" id="IPR050713">
    <property type="entry name" value="RTP_Phos/Ushers"/>
</dbReference>
<gene>
    <name evidence="5" type="primary">LOC108267914</name>
</gene>
<keyword evidence="1" id="KW-0812">Transmembrane</keyword>
<evidence type="ECO:0000256" key="1">
    <source>
        <dbReference type="SAM" id="Phobius"/>
    </source>
</evidence>
<name>A0A2D0RDF9_ICTPU</name>
<keyword evidence="1" id="KW-1133">Transmembrane helix</keyword>
<dbReference type="PROSITE" id="PS50853">
    <property type="entry name" value="FN3"/>
    <property type="match status" value="3"/>
</dbReference>
<dbReference type="OrthoDB" id="10253954at2759"/>
<dbReference type="SUPFAM" id="SSF56436">
    <property type="entry name" value="C-type lectin-like"/>
    <property type="match status" value="1"/>
</dbReference>
<proteinExistence type="predicted"/>
<dbReference type="Proteomes" id="UP000221080">
    <property type="component" value="Chromosome 7"/>
</dbReference>
<feature type="domain" description="C-type lectin" evidence="2">
    <location>
        <begin position="46"/>
        <end position="133"/>
    </location>
</feature>
<accession>A0A2D0RDF9</accession>
<keyword evidence="4" id="KW-1185">Reference proteome</keyword>
<sequence>MIDGFLFPSVLRISSFLFFLFFFFKMLLLGSLLLVAVSIMCAERDYFYESDNATWDKARLNCQECYKDLTTITPANAEILGLNLTSDYWIGLRQNINGSKFWSRWANGEPVLYQNWYPGHPVPKKKPEPQPTCPTPPAINNTKIEVMQCPAFTKLCACLNSSDDNDNYLTWETNNSSMMWCPALAELCACLNSSREPETSITESTTVFTTSNFVTSPTPTMLTTTSSSASIISNDLEPEYIEDSCVALLSFGMWQEKKCSEALPYICYDERFYGDVAVSNKTTTGGNLSWSEAGINISQYKIKINGNHAANVTSETSYNMSGLDPGMLYRVQVIPVKCGRDLNAQNISFYTLPEKIINLMIVSVGTEVISLSWNASRGTNVSYILNTEPGNVNTTCLSETCNITKLTPGQKYNFTVRAVVNVSIYGDSNSTTACTKPSEVVNLTSSNDEKDTINATWDSRDENSMLYNYTITLTNTSFTNTYTANAHKSKLLESLTPGTKYTLSVLAIEPNCNNKGKTTSIVAYTIPKQVDKLKLESTYNNITAEWALSTGNFAWFIVNISSTMSENISDPVNTTYSKCYFTSLEAAALYTVTIRTYVAEDLKPSHPVSQSIYTKPTSPGKASVQSLNRTAVFLSWGIPANSEKVKNISYSVTYTSDFWNHTESRNLFGNTSVTINGLKSGTKYKFSVRVHAGELRSEPSETTGLTVAEIRNLTIAMLCSSSTELYCMKNSTMNSVLQELKNLIHRNFEDNVFWNLTLREKK</sequence>
<feature type="transmembrane region" description="Helical" evidence="1">
    <location>
        <begin position="16"/>
        <end position="40"/>
    </location>
</feature>
<dbReference type="Pfam" id="PF00041">
    <property type="entry name" value="fn3"/>
    <property type="match status" value="4"/>
</dbReference>
<keyword evidence="1" id="KW-0472">Membrane</keyword>
<dbReference type="InterPro" id="IPR013783">
    <property type="entry name" value="Ig-like_fold"/>
</dbReference>
<feature type="domain" description="Fibronectin type-III" evidence="3">
    <location>
        <begin position="439"/>
        <end position="529"/>
    </location>
</feature>
<dbReference type="KEGG" id="ipu:108267914"/>
<dbReference type="CDD" id="cd00063">
    <property type="entry name" value="FN3"/>
    <property type="match status" value="4"/>
</dbReference>
<dbReference type="PANTHER" id="PTHR46957:SF3">
    <property type="entry name" value="CYTOKINE RECEPTOR"/>
    <property type="match status" value="1"/>
</dbReference>
<dbReference type="InterPro" id="IPR003961">
    <property type="entry name" value="FN3_dom"/>
</dbReference>
<dbReference type="InterPro" id="IPR001304">
    <property type="entry name" value="C-type_lectin-like"/>
</dbReference>
<dbReference type="GeneID" id="108267914"/>
<evidence type="ECO:0000313" key="5">
    <source>
        <dbReference type="RefSeq" id="XP_017327920.1"/>
    </source>
</evidence>
<dbReference type="SUPFAM" id="SSF49265">
    <property type="entry name" value="Fibronectin type III"/>
    <property type="match status" value="4"/>
</dbReference>
<reference evidence="5" key="2">
    <citation type="submission" date="2025-08" db="UniProtKB">
        <authorList>
            <consortium name="RefSeq"/>
        </authorList>
    </citation>
    <scope>IDENTIFICATION</scope>
    <source>
        <tissue evidence="5">Blood</tissue>
    </source>
</reference>
<keyword evidence="5" id="KW-0675">Receptor</keyword>
<dbReference type="GO" id="GO:0016020">
    <property type="term" value="C:membrane"/>
    <property type="evidence" value="ECO:0007669"/>
    <property type="project" value="UniProtKB-SubCell"/>
</dbReference>
<dbReference type="RefSeq" id="XP_017327920.1">
    <property type="nucleotide sequence ID" value="XM_017472431.3"/>
</dbReference>
<dbReference type="PANTHER" id="PTHR46957">
    <property type="entry name" value="CYTOKINE RECEPTOR"/>
    <property type="match status" value="1"/>
</dbReference>